<keyword evidence="2" id="KW-0812">Transmembrane</keyword>
<accession>A0A6A5TYJ0</accession>
<feature type="compositionally biased region" description="Polar residues" evidence="1">
    <location>
        <begin position="113"/>
        <end position="124"/>
    </location>
</feature>
<dbReference type="EMBL" id="ML976989">
    <property type="protein sequence ID" value="KAF1957404.1"/>
    <property type="molecule type" value="Genomic_DNA"/>
</dbReference>
<organism evidence="3 4">
    <name type="scientific">Byssothecium circinans</name>
    <dbReference type="NCBI Taxonomy" id="147558"/>
    <lineage>
        <taxon>Eukaryota</taxon>
        <taxon>Fungi</taxon>
        <taxon>Dikarya</taxon>
        <taxon>Ascomycota</taxon>
        <taxon>Pezizomycotina</taxon>
        <taxon>Dothideomycetes</taxon>
        <taxon>Pleosporomycetidae</taxon>
        <taxon>Pleosporales</taxon>
        <taxon>Massarineae</taxon>
        <taxon>Massarinaceae</taxon>
        <taxon>Byssothecium</taxon>
    </lineage>
</organism>
<keyword evidence="4" id="KW-1185">Reference proteome</keyword>
<evidence type="ECO:0000313" key="3">
    <source>
        <dbReference type="EMBL" id="KAF1957404.1"/>
    </source>
</evidence>
<gene>
    <name evidence="3" type="ORF">CC80DRAFT_43952</name>
</gene>
<evidence type="ECO:0000256" key="1">
    <source>
        <dbReference type="SAM" id="MobiDB-lite"/>
    </source>
</evidence>
<keyword evidence="2" id="KW-1133">Transmembrane helix</keyword>
<evidence type="ECO:0000256" key="2">
    <source>
        <dbReference type="SAM" id="Phobius"/>
    </source>
</evidence>
<keyword evidence="2" id="KW-0472">Membrane</keyword>
<proteinExistence type="predicted"/>
<evidence type="ECO:0000313" key="4">
    <source>
        <dbReference type="Proteomes" id="UP000800035"/>
    </source>
</evidence>
<sequence>MVCWYFGWEREIFSISAFSPVVAHTFILFILSNIMLSTRTFQIPQNSEPQHYAQTYHSHIKPTGRRNYTPTSPPSNNIKDALACSERGILCHCPHPPAKKETPQPPYDHATFALSSMSPQSAPPSKTAKEFGLAGNRTQDLSHVIDRLD</sequence>
<dbReference type="AlphaFoldDB" id="A0A6A5TYJ0"/>
<feature type="region of interest" description="Disordered" evidence="1">
    <location>
        <begin position="95"/>
        <end position="149"/>
    </location>
</feature>
<feature type="transmembrane region" description="Helical" evidence="2">
    <location>
        <begin position="12"/>
        <end position="36"/>
    </location>
</feature>
<dbReference type="Proteomes" id="UP000800035">
    <property type="component" value="Unassembled WGS sequence"/>
</dbReference>
<name>A0A6A5TYJ0_9PLEO</name>
<reference evidence="3" key="1">
    <citation type="journal article" date="2020" name="Stud. Mycol.">
        <title>101 Dothideomycetes genomes: a test case for predicting lifestyles and emergence of pathogens.</title>
        <authorList>
            <person name="Haridas S."/>
            <person name="Albert R."/>
            <person name="Binder M."/>
            <person name="Bloem J."/>
            <person name="Labutti K."/>
            <person name="Salamov A."/>
            <person name="Andreopoulos B."/>
            <person name="Baker S."/>
            <person name="Barry K."/>
            <person name="Bills G."/>
            <person name="Bluhm B."/>
            <person name="Cannon C."/>
            <person name="Castanera R."/>
            <person name="Culley D."/>
            <person name="Daum C."/>
            <person name="Ezra D."/>
            <person name="Gonzalez J."/>
            <person name="Henrissat B."/>
            <person name="Kuo A."/>
            <person name="Liang C."/>
            <person name="Lipzen A."/>
            <person name="Lutzoni F."/>
            <person name="Magnuson J."/>
            <person name="Mondo S."/>
            <person name="Nolan M."/>
            <person name="Ohm R."/>
            <person name="Pangilinan J."/>
            <person name="Park H.-J."/>
            <person name="Ramirez L."/>
            <person name="Alfaro M."/>
            <person name="Sun H."/>
            <person name="Tritt A."/>
            <person name="Yoshinaga Y."/>
            <person name="Zwiers L.-H."/>
            <person name="Turgeon B."/>
            <person name="Goodwin S."/>
            <person name="Spatafora J."/>
            <person name="Crous P."/>
            <person name="Grigoriev I."/>
        </authorList>
    </citation>
    <scope>NUCLEOTIDE SEQUENCE</scope>
    <source>
        <strain evidence="3">CBS 675.92</strain>
    </source>
</reference>
<protein>
    <submittedName>
        <fullName evidence="3">Uncharacterized protein</fullName>
    </submittedName>
</protein>